<dbReference type="EMBL" id="JAIWYP010000003">
    <property type="protein sequence ID" value="KAH3859386.1"/>
    <property type="molecule type" value="Genomic_DNA"/>
</dbReference>
<evidence type="ECO:0000313" key="4">
    <source>
        <dbReference type="Proteomes" id="UP000828390"/>
    </source>
</evidence>
<name>A0A9D4LK31_DREPO</name>
<keyword evidence="1" id="KW-0862">Zinc</keyword>
<feature type="domain" description="B box-type" evidence="2">
    <location>
        <begin position="1"/>
        <end position="40"/>
    </location>
</feature>
<dbReference type="Gene3D" id="3.30.160.60">
    <property type="entry name" value="Classic Zinc Finger"/>
    <property type="match status" value="1"/>
</dbReference>
<dbReference type="PROSITE" id="PS50119">
    <property type="entry name" value="ZF_BBOX"/>
    <property type="match status" value="1"/>
</dbReference>
<protein>
    <recommendedName>
        <fullName evidence="2">B box-type domain-containing protein</fullName>
    </recommendedName>
</protein>
<dbReference type="GO" id="GO:0008270">
    <property type="term" value="F:zinc ion binding"/>
    <property type="evidence" value="ECO:0007669"/>
    <property type="project" value="UniProtKB-KW"/>
</dbReference>
<keyword evidence="4" id="KW-1185">Reference proteome</keyword>
<dbReference type="AlphaFoldDB" id="A0A9D4LK31"/>
<dbReference type="SUPFAM" id="SSF57845">
    <property type="entry name" value="B-box zinc-binding domain"/>
    <property type="match status" value="1"/>
</dbReference>
<proteinExistence type="predicted"/>
<evidence type="ECO:0000313" key="3">
    <source>
        <dbReference type="EMBL" id="KAH3859386.1"/>
    </source>
</evidence>
<dbReference type="InterPro" id="IPR000315">
    <property type="entry name" value="Znf_B-box"/>
</dbReference>
<reference evidence="3" key="2">
    <citation type="submission" date="2020-11" db="EMBL/GenBank/DDBJ databases">
        <authorList>
            <person name="McCartney M.A."/>
            <person name="Auch B."/>
            <person name="Kono T."/>
            <person name="Mallez S."/>
            <person name="Becker A."/>
            <person name="Gohl D.M."/>
            <person name="Silverstein K.A.T."/>
            <person name="Koren S."/>
            <person name="Bechman K.B."/>
            <person name="Herman A."/>
            <person name="Abrahante J.E."/>
            <person name="Garbe J."/>
        </authorList>
    </citation>
    <scope>NUCLEOTIDE SEQUENCE</scope>
    <source>
        <strain evidence="3">Duluth1</strain>
        <tissue evidence="3">Whole animal</tissue>
    </source>
</reference>
<sequence>MCDRHNAKPLDHYCIEHETLVCAQCATESHAQSPCESMPLVAASKHIQAKLDIGVSELKQLKGVSQAILDGKRQDDTLHTIQEAEAMLDSYVAEIKSRLNSAKAVLRPFSELSREERWKLKAVATKRIPNGPSGKSGGEDFQDARDLSTRLQEVRKQAKAAKEALNSLPNYVEVYINPEFKDALKFDGKPVIVTRKGQETDSEDEMDDSASSHTVAQETVYLVEKTYFSLEHCTDIVMFEDFIVCSVGNSIQKRDRKRMSFRQALTLETAGKLCILGETTEVAVLQNGRFITIIETVPDLTMLYKLMIDKHYYDISYLECTLGGGYNCPEQNPVFAVCHSQQEAFLSDFVDLIQAKPTRYPGRLPSYNVESRTIAESQFGRNKSRFRGARSVCAFQSRNIVVGALKGVTCVGKTGVLIWTIDIYKPIIQVMAYRTLVFVCVKDERKLMTIGKEGHVMSENILPPIDLYPQKLSALNDILMVKHADKYRWIIFRKMYETMENSG</sequence>
<evidence type="ECO:0000259" key="2">
    <source>
        <dbReference type="PROSITE" id="PS50119"/>
    </source>
</evidence>
<accession>A0A9D4LK31</accession>
<keyword evidence="1" id="KW-0479">Metal-binding</keyword>
<reference evidence="3" key="1">
    <citation type="journal article" date="2019" name="bioRxiv">
        <title>The Genome of the Zebra Mussel, Dreissena polymorpha: A Resource for Invasive Species Research.</title>
        <authorList>
            <person name="McCartney M.A."/>
            <person name="Auch B."/>
            <person name="Kono T."/>
            <person name="Mallez S."/>
            <person name="Zhang Y."/>
            <person name="Obille A."/>
            <person name="Becker A."/>
            <person name="Abrahante J.E."/>
            <person name="Garbe J."/>
            <person name="Badalamenti J.P."/>
            <person name="Herman A."/>
            <person name="Mangelson H."/>
            <person name="Liachko I."/>
            <person name="Sullivan S."/>
            <person name="Sone E.D."/>
            <person name="Koren S."/>
            <person name="Silverstein K.A.T."/>
            <person name="Beckman K.B."/>
            <person name="Gohl D.M."/>
        </authorList>
    </citation>
    <scope>NUCLEOTIDE SEQUENCE</scope>
    <source>
        <strain evidence="3">Duluth1</strain>
        <tissue evidence="3">Whole animal</tissue>
    </source>
</reference>
<comment type="caution">
    <text evidence="3">The sequence shown here is derived from an EMBL/GenBank/DDBJ whole genome shotgun (WGS) entry which is preliminary data.</text>
</comment>
<dbReference type="Proteomes" id="UP000828390">
    <property type="component" value="Unassembled WGS sequence"/>
</dbReference>
<keyword evidence="1" id="KW-0863">Zinc-finger</keyword>
<gene>
    <name evidence="3" type="ORF">DPMN_102106</name>
</gene>
<organism evidence="3 4">
    <name type="scientific">Dreissena polymorpha</name>
    <name type="common">Zebra mussel</name>
    <name type="synonym">Mytilus polymorpha</name>
    <dbReference type="NCBI Taxonomy" id="45954"/>
    <lineage>
        <taxon>Eukaryota</taxon>
        <taxon>Metazoa</taxon>
        <taxon>Spiralia</taxon>
        <taxon>Lophotrochozoa</taxon>
        <taxon>Mollusca</taxon>
        <taxon>Bivalvia</taxon>
        <taxon>Autobranchia</taxon>
        <taxon>Heteroconchia</taxon>
        <taxon>Euheterodonta</taxon>
        <taxon>Imparidentia</taxon>
        <taxon>Neoheterodontei</taxon>
        <taxon>Myida</taxon>
        <taxon>Dreissenoidea</taxon>
        <taxon>Dreissenidae</taxon>
        <taxon>Dreissena</taxon>
    </lineage>
</organism>
<evidence type="ECO:0000256" key="1">
    <source>
        <dbReference type="PROSITE-ProRule" id="PRU00024"/>
    </source>
</evidence>